<dbReference type="EMBL" id="HACA01032276">
    <property type="protein sequence ID" value="CDW49637.1"/>
    <property type="molecule type" value="Transcribed_RNA"/>
</dbReference>
<protein>
    <submittedName>
        <fullName evidence="1">Uncharacterized protein</fullName>
    </submittedName>
</protein>
<accession>A0A0K2VHD2</accession>
<sequence length="74" mass="8196">MMEKTSPGKQEVGVQFPMFLSSLEKEIKQDTIKSVNRLGNDFSVAARPIRRAVKGDLGLSSSLNGRLFEKILNS</sequence>
<proteinExistence type="predicted"/>
<name>A0A0K2VHD2_LEPSM</name>
<organism evidence="1">
    <name type="scientific">Lepeophtheirus salmonis</name>
    <name type="common">Salmon louse</name>
    <name type="synonym">Caligus salmonis</name>
    <dbReference type="NCBI Taxonomy" id="72036"/>
    <lineage>
        <taxon>Eukaryota</taxon>
        <taxon>Metazoa</taxon>
        <taxon>Ecdysozoa</taxon>
        <taxon>Arthropoda</taxon>
        <taxon>Crustacea</taxon>
        <taxon>Multicrustacea</taxon>
        <taxon>Hexanauplia</taxon>
        <taxon>Copepoda</taxon>
        <taxon>Siphonostomatoida</taxon>
        <taxon>Caligidae</taxon>
        <taxon>Lepeophtheirus</taxon>
    </lineage>
</organism>
<dbReference type="AlphaFoldDB" id="A0A0K2VHD2"/>
<reference evidence="1" key="1">
    <citation type="submission" date="2014-05" db="EMBL/GenBank/DDBJ databases">
        <authorList>
            <person name="Chronopoulou M."/>
        </authorList>
    </citation>
    <scope>NUCLEOTIDE SEQUENCE</scope>
    <source>
        <tissue evidence="1">Whole organism</tissue>
    </source>
</reference>
<evidence type="ECO:0000313" key="1">
    <source>
        <dbReference type="EMBL" id="CDW49637.1"/>
    </source>
</evidence>